<feature type="non-terminal residue" evidence="1">
    <location>
        <position position="1"/>
    </location>
</feature>
<reference evidence="1" key="1">
    <citation type="journal article" date="2014" name="Front. Microbiol.">
        <title>High frequency of phylogenetically diverse reductive dehalogenase-homologous genes in deep subseafloor sedimentary metagenomes.</title>
        <authorList>
            <person name="Kawai M."/>
            <person name="Futagami T."/>
            <person name="Toyoda A."/>
            <person name="Takaki Y."/>
            <person name="Nishi S."/>
            <person name="Hori S."/>
            <person name="Arai W."/>
            <person name="Tsubouchi T."/>
            <person name="Morono Y."/>
            <person name="Uchiyama I."/>
            <person name="Ito T."/>
            <person name="Fujiyama A."/>
            <person name="Inagaki F."/>
            <person name="Takami H."/>
        </authorList>
    </citation>
    <scope>NUCLEOTIDE SEQUENCE</scope>
    <source>
        <strain evidence="1">Expedition CK06-06</strain>
    </source>
</reference>
<gene>
    <name evidence="1" type="ORF">S03H2_39087</name>
</gene>
<proteinExistence type="predicted"/>
<comment type="caution">
    <text evidence="1">The sequence shown here is derived from an EMBL/GenBank/DDBJ whole genome shotgun (WGS) entry which is preliminary data.</text>
</comment>
<protein>
    <submittedName>
        <fullName evidence="1">Uncharacterized protein</fullName>
    </submittedName>
</protein>
<dbReference type="EMBL" id="BARU01024137">
    <property type="protein sequence ID" value="GAH47639.1"/>
    <property type="molecule type" value="Genomic_DNA"/>
</dbReference>
<name>X1H1A6_9ZZZZ</name>
<dbReference type="AlphaFoldDB" id="X1H1A6"/>
<evidence type="ECO:0000313" key="1">
    <source>
        <dbReference type="EMBL" id="GAH47639.1"/>
    </source>
</evidence>
<organism evidence="1">
    <name type="scientific">marine sediment metagenome</name>
    <dbReference type="NCBI Taxonomy" id="412755"/>
    <lineage>
        <taxon>unclassified sequences</taxon>
        <taxon>metagenomes</taxon>
        <taxon>ecological metagenomes</taxon>
    </lineage>
</organism>
<accession>X1H1A6</accession>
<sequence>SEYFIDGTETETLTQELKYKANFNGFRIEIEGKDNGNLLKIYGDSQQEVDDFISLFLESFMTIDKLK</sequence>